<feature type="compositionally biased region" description="Low complexity" evidence="1">
    <location>
        <begin position="44"/>
        <end position="57"/>
    </location>
</feature>
<dbReference type="EMBL" id="OW240916">
    <property type="protein sequence ID" value="CAH2293712.1"/>
    <property type="molecule type" value="Genomic_DNA"/>
</dbReference>
<evidence type="ECO:0000256" key="1">
    <source>
        <dbReference type="SAM" id="MobiDB-lite"/>
    </source>
</evidence>
<protein>
    <submittedName>
        <fullName evidence="2">Uncharacterized protein</fullName>
    </submittedName>
</protein>
<organism evidence="2 3">
    <name type="scientific">Pelobates cultripes</name>
    <name type="common">Western spadefoot toad</name>
    <dbReference type="NCBI Taxonomy" id="61616"/>
    <lineage>
        <taxon>Eukaryota</taxon>
        <taxon>Metazoa</taxon>
        <taxon>Chordata</taxon>
        <taxon>Craniata</taxon>
        <taxon>Vertebrata</taxon>
        <taxon>Euteleostomi</taxon>
        <taxon>Amphibia</taxon>
        <taxon>Batrachia</taxon>
        <taxon>Anura</taxon>
        <taxon>Pelobatoidea</taxon>
        <taxon>Pelobatidae</taxon>
        <taxon>Pelobates</taxon>
    </lineage>
</organism>
<reference evidence="2" key="1">
    <citation type="submission" date="2022-03" db="EMBL/GenBank/DDBJ databases">
        <authorList>
            <person name="Alioto T."/>
            <person name="Alioto T."/>
            <person name="Gomez Garrido J."/>
        </authorList>
    </citation>
    <scope>NUCLEOTIDE SEQUENCE</scope>
</reference>
<feature type="region of interest" description="Disordered" evidence="1">
    <location>
        <begin position="1"/>
        <end position="57"/>
    </location>
</feature>
<feature type="compositionally biased region" description="Basic residues" evidence="1">
    <location>
        <begin position="1"/>
        <end position="10"/>
    </location>
</feature>
<accession>A0AAD1S6M0</accession>
<evidence type="ECO:0000313" key="2">
    <source>
        <dbReference type="EMBL" id="CAH2293712.1"/>
    </source>
</evidence>
<gene>
    <name evidence="2" type="ORF">PECUL_23A049456</name>
</gene>
<evidence type="ECO:0000313" key="3">
    <source>
        <dbReference type="Proteomes" id="UP001295444"/>
    </source>
</evidence>
<dbReference type="Proteomes" id="UP001295444">
    <property type="component" value="Chromosome 05"/>
</dbReference>
<name>A0AAD1S6M0_PELCU</name>
<dbReference type="AlphaFoldDB" id="A0AAD1S6M0"/>
<keyword evidence="3" id="KW-1185">Reference proteome</keyword>
<sequence>MSQNKGKKHPEKGGEKKLFFTAHNQLPKLPNSQDEEQDGGSDDTLPLPGTPTTRGLPVTQDIIQAYLEEMSNKLLRNFNRSISDLKKDVQDLGDITHGTPHG</sequence>
<proteinExistence type="predicted"/>